<evidence type="ECO:0000256" key="3">
    <source>
        <dbReference type="ARBA" id="ARBA00022723"/>
    </source>
</evidence>
<dbReference type="PANTHER" id="PTHR42914">
    <property type="entry name" value="7-CYANO-7-DEAZAGUANINE SYNTHASE"/>
    <property type="match status" value="1"/>
</dbReference>
<dbReference type="SUPFAM" id="SSF52402">
    <property type="entry name" value="Adenine nucleotide alpha hydrolases-like"/>
    <property type="match status" value="1"/>
</dbReference>
<evidence type="ECO:0000256" key="1">
    <source>
        <dbReference type="ARBA" id="ARBA00005061"/>
    </source>
</evidence>
<comment type="caution">
    <text evidence="17">The sequence shown here is derived from an EMBL/GenBank/DDBJ whole genome shotgun (WGS) entry which is preliminary data.</text>
</comment>
<keyword evidence="2 16" id="KW-0436">Ligase</keyword>
<evidence type="ECO:0000256" key="5">
    <source>
        <dbReference type="ARBA" id="ARBA00022785"/>
    </source>
</evidence>
<evidence type="ECO:0000256" key="10">
    <source>
        <dbReference type="ARBA" id="ARBA00039149"/>
    </source>
</evidence>
<accession>A0A9D9IH49</accession>
<feature type="binding site" evidence="16">
    <location>
        <position position="203"/>
    </location>
    <ligand>
        <name>Zn(2+)</name>
        <dbReference type="ChEBI" id="CHEBI:29105"/>
    </ligand>
</feature>
<keyword evidence="3 16" id="KW-0479">Metal-binding</keyword>
<evidence type="ECO:0000256" key="4">
    <source>
        <dbReference type="ARBA" id="ARBA00022741"/>
    </source>
</evidence>
<evidence type="ECO:0000256" key="6">
    <source>
        <dbReference type="ARBA" id="ARBA00022833"/>
    </source>
</evidence>
<dbReference type="PIRSF" id="PIRSF006293">
    <property type="entry name" value="ExsB"/>
    <property type="match status" value="1"/>
</dbReference>
<dbReference type="NCBIfam" id="TIGR00364">
    <property type="entry name" value="7-cyano-7-deazaguanine synthase QueC"/>
    <property type="match status" value="1"/>
</dbReference>
<keyword evidence="7 16" id="KW-0067">ATP-binding</keyword>
<evidence type="ECO:0000256" key="11">
    <source>
        <dbReference type="ARBA" id="ARBA00047890"/>
    </source>
</evidence>
<evidence type="ECO:0000256" key="16">
    <source>
        <dbReference type="HAMAP-Rule" id="MF_01633"/>
    </source>
</evidence>
<gene>
    <name evidence="16 17" type="primary">queC</name>
    <name evidence="17" type="ORF">IAB82_09450</name>
</gene>
<evidence type="ECO:0000256" key="2">
    <source>
        <dbReference type="ARBA" id="ARBA00022598"/>
    </source>
</evidence>
<proteinExistence type="inferred from homology"/>
<reference evidence="17" key="2">
    <citation type="journal article" date="2021" name="PeerJ">
        <title>Extensive microbial diversity within the chicken gut microbiome revealed by metagenomics and culture.</title>
        <authorList>
            <person name="Gilroy R."/>
            <person name="Ravi A."/>
            <person name="Getino M."/>
            <person name="Pursley I."/>
            <person name="Horton D.L."/>
            <person name="Alikhan N.F."/>
            <person name="Baker D."/>
            <person name="Gharbi K."/>
            <person name="Hall N."/>
            <person name="Watson M."/>
            <person name="Adriaenssens E.M."/>
            <person name="Foster-Nyarko E."/>
            <person name="Jarju S."/>
            <person name="Secka A."/>
            <person name="Antonio M."/>
            <person name="Oren A."/>
            <person name="Chaudhuri R.R."/>
            <person name="La Ragione R."/>
            <person name="Hildebrand F."/>
            <person name="Pallen M.J."/>
        </authorList>
    </citation>
    <scope>NUCLEOTIDE SEQUENCE</scope>
    <source>
        <strain evidence="17">B2-22910</strain>
    </source>
</reference>
<evidence type="ECO:0000256" key="14">
    <source>
        <dbReference type="ARBA" id="ARBA00080406"/>
    </source>
</evidence>
<comment type="cofactor">
    <cofactor evidence="16">
        <name>Zn(2+)</name>
        <dbReference type="ChEBI" id="CHEBI:29105"/>
    </cofactor>
    <text evidence="16">Binds 1 zinc ion per subunit.</text>
</comment>
<feature type="binding site" evidence="16">
    <location>
        <position position="200"/>
    </location>
    <ligand>
        <name>Zn(2+)</name>
        <dbReference type="ChEBI" id="CHEBI:29105"/>
    </ligand>
</feature>
<dbReference type="Gene3D" id="3.40.50.620">
    <property type="entry name" value="HUPs"/>
    <property type="match status" value="1"/>
</dbReference>
<keyword evidence="5 16" id="KW-0671">Queuosine biosynthesis</keyword>
<reference evidence="17" key="1">
    <citation type="submission" date="2020-10" db="EMBL/GenBank/DDBJ databases">
        <authorList>
            <person name="Gilroy R."/>
        </authorList>
    </citation>
    <scope>NUCLEOTIDE SEQUENCE</scope>
    <source>
        <strain evidence="17">B2-22910</strain>
    </source>
</reference>
<feature type="binding site" evidence="16">
    <location>
        <position position="197"/>
    </location>
    <ligand>
        <name>Zn(2+)</name>
        <dbReference type="ChEBI" id="CHEBI:29105"/>
    </ligand>
</feature>
<dbReference type="AlphaFoldDB" id="A0A9D9IH49"/>
<evidence type="ECO:0000313" key="17">
    <source>
        <dbReference type="EMBL" id="MBO8471996.1"/>
    </source>
</evidence>
<comment type="function">
    <text evidence="8 16">Catalyzes the ATP-dependent conversion of 7-carboxy-7-deazaguanine (CDG) to 7-cyano-7-deazaguanine (preQ(0)).</text>
</comment>
<dbReference type="Pfam" id="PF06508">
    <property type="entry name" value="QueC"/>
    <property type="match status" value="1"/>
</dbReference>
<protein>
    <recommendedName>
        <fullName evidence="12 16">7-cyano-7-deazaguanine synthase</fullName>
        <ecNumber evidence="10 16">6.3.4.20</ecNumber>
    </recommendedName>
    <alternativeName>
        <fullName evidence="15 16">7-cyano-7-carbaguanine synthase</fullName>
    </alternativeName>
    <alternativeName>
        <fullName evidence="14 16">PreQ(0) synthase</fullName>
    </alternativeName>
    <alternativeName>
        <fullName evidence="13 16">Queuosine biosynthesis protein QueC</fullName>
    </alternativeName>
</protein>
<keyword evidence="6 16" id="KW-0862">Zinc</keyword>
<dbReference type="InterPro" id="IPR018317">
    <property type="entry name" value="QueC"/>
</dbReference>
<dbReference type="CDD" id="cd01995">
    <property type="entry name" value="QueC-like"/>
    <property type="match status" value="1"/>
</dbReference>
<dbReference type="FunFam" id="3.40.50.620:FF:000017">
    <property type="entry name" value="7-cyano-7-deazaguanine synthase"/>
    <property type="match status" value="1"/>
</dbReference>
<evidence type="ECO:0000256" key="7">
    <source>
        <dbReference type="ARBA" id="ARBA00022840"/>
    </source>
</evidence>
<comment type="similarity">
    <text evidence="9 16">Belongs to the QueC family.</text>
</comment>
<evidence type="ECO:0000313" key="18">
    <source>
        <dbReference type="Proteomes" id="UP000823603"/>
    </source>
</evidence>
<comment type="pathway">
    <text evidence="1 16">Purine metabolism; 7-cyano-7-deazaguanine biosynthesis.</text>
</comment>
<dbReference type="GO" id="GO:0008616">
    <property type="term" value="P:tRNA queuosine(34) biosynthetic process"/>
    <property type="evidence" value="ECO:0007669"/>
    <property type="project" value="UniProtKB-UniRule"/>
</dbReference>
<sequence>MNESEALVVFSGGQDSSTCLFWAMREFRKVHALTFLYGQRHSLEVEMARKLAGKAGVDFHLMDVSFIGKLGTSSLTDTSIEMDREKPADSCPNTFVPGRNLFFLSIAAVAAREHGIHHIVTGVSQTDFSGYPDCRDAFVKSLNVTLDLAMDEQFVIHTPLMWLDKAQTWALADELGVLDIIRNETLTCYNGVPGDGCGHCPACRLRRAGLEKYLASRGRE</sequence>
<dbReference type="EC" id="6.3.4.20" evidence="10 16"/>
<evidence type="ECO:0000256" key="9">
    <source>
        <dbReference type="ARBA" id="ARBA00037993"/>
    </source>
</evidence>
<comment type="catalytic activity">
    <reaction evidence="11 16">
        <text>7-carboxy-7-carbaguanine + NH4(+) + 2 ATP = 7-cyano-7-carbaguanine + 2 AMP + 2 diphosphate + 2 H(+)</text>
        <dbReference type="Rhea" id="RHEA:27982"/>
        <dbReference type="ChEBI" id="CHEBI:15378"/>
        <dbReference type="ChEBI" id="CHEBI:28938"/>
        <dbReference type="ChEBI" id="CHEBI:30616"/>
        <dbReference type="ChEBI" id="CHEBI:33019"/>
        <dbReference type="ChEBI" id="CHEBI:45075"/>
        <dbReference type="ChEBI" id="CHEBI:61036"/>
        <dbReference type="ChEBI" id="CHEBI:456215"/>
        <dbReference type="EC" id="6.3.4.20"/>
    </reaction>
</comment>
<evidence type="ECO:0000256" key="13">
    <source>
        <dbReference type="ARBA" id="ARBA00076159"/>
    </source>
</evidence>
<dbReference type="GO" id="GO:0008270">
    <property type="term" value="F:zinc ion binding"/>
    <property type="evidence" value="ECO:0007669"/>
    <property type="project" value="UniProtKB-UniRule"/>
</dbReference>
<keyword evidence="4 16" id="KW-0547">Nucleotide-binding</keyword>
<dbReference type="PANTHER" id="PTHR42914:SF1">
    <property type="entry name" value="7-CYANO-7-DEAZAGUANINE SYNTHASE"/>
    <property type="match status" value="1"/>
</dbReference>
<dbReference type="GO" id="GO:0005524">
    <property type="term" value="F:ATP binding"/>
    <property type="evidence" value="ECO:0007669"/>
    <property type="project" value="UniProtKB-UniRule"/>
</dbReference>
<dbReference type="HAMAP" id="MF_01633">
    <property type="entry name" value="QueC"/>
    <property type="match status" value="1"/>
</dbReference>
<organism evidence="17 18">
    <name type="scientific">Candidatus Cryptobacteroides faecavium</name>
    <dbReference type="NCBI Taxonomy" id="2840762"/>
    <lineage>
        <taxon>Bacteria</taxon>
        <taxon>Pseudomonadati</taxon>
        <taxon>Bacteroidota</taxon>
        <taxon>Bacteroidia</taxon>
        <taxon>Bacteroidales</taxon>
        <taxon>Candidatus Cryptobacteroides</taxon>
    </lineage>
</organism>
<evidence type="ECO:0000256" key="8">
    <source>
        <dbReference type="ARBA" id="ARBA00037768"/>
    </source>
</evidence>
<feature type="binding site" evidence="16">
    <location>
        <begin position="10"/>
        <end position="20"/>
    </location>
    <ligand>
        <name>ATP</name>
        <dbReference type="ChEBI" id="CHEBI:30616"/>
    </ligand>
</feature>
<dbReference type="EMBL" id="JADIMB010000139">
    <property type="protein sequence ID" value="MBO8471996.1"/>
    <property type="molecule type" value="Genomic_DNA"/>
</dbReference>
<feature type="binding site" evidence="16">
    <location>
        <position position="188"/>
    </location>
    <ligand>
        <name>Zn(2+)</name>
        <dbReference type="ChEBI" id="CHEBI:29105"/>
    </ligand>
</feature>
<evidence type="ECO:0000256" key="15">
    <source>
        <dbReference type="ARBA" id="ARBA00080941"/>
    </source>
</evidence>
<dbReference type="InterPro" id="IPR014729">
    <property type="entry name" value="Rossmann-like_a/b/a_fold"/>
</dbReference>
<name>A0A9D9IH49_9BACT</name>
<dbReference type="Proteomes" id="UP000823603">
    <property type="component" value="Unassembled WGS sequence"/>
</dbReference>
<dbReference type="GO" id="GO:0016879">
    <property type="term" value="F:ligase activity, forming carbon-nitrogen bonds"/>
    <property type="evidence" value="ECO:0007669"/>
    <property type="project" value="UniProtKB-UniRule"/>
</dbReference>
<evidence type="ECO:0000256" key="12">
    <source>
        <dbReference type="ARBA" id="ARBA00069440"/>
    </source>
</evidence>